<evidence type="ECO:0008006" key="5">
    <source>
        <dbReference type="Google" id="ProtNLM"/>
    </source>
</evidence>
<feature type="chain" id="PRO_5045366803" description="Lipoprotein" evidence="2">
    <location>
        <begin position="23"/>
        <end position="151"/>
    </location>
</feature>
<name>A0ABS5W8M2_9SPHN</name>
<sequence>MTMKGVAPALACAGLLSLAACADNSGTDRTRQTRAPAVEVLGEPVNCINTIRVRNTRVHDDFTIDFVLAGREMFRNTLPNRCPGLGFERRFAYQGTGGRLCHTDMITVLQAGSARGPRCRLGRFVPVRLATENPDTSSSSESSDPPEPPAD</sequence>
<keyword evidence="4" id="KW-1185">Reference proteome</keyword>
<feature type="compositionally biased region" description="Low complexity" evidence="1">
    <location>
        <begin position="134"/>
        <end position="143"/>
    </location>
</feature>
<feature type="signal peptide" evidence="2">
    <location>
        <begin position="1"/>
        <end position="22"/>
    </location>
</feature>
<protein>
    <recommendedName>
        <fullName evidence="5">Lipoprotein</fullName>
    </recommendedName>
</protein>
<feature type="region of interest" description="Disordered" evidence="1">
    <location>
        <begin position="130"/>
        <end position="151"/>
    </location>
</feature>
<dbReference type="EMBL" id="JAHFVK010000002">
    <property type="protein sequence ID" value="MBT2135682.1"/>
    <property type="molecule type" value="Genomic_DNA"/>
</dbReference>
<evidence type="ECO:0000256" key="2">
    <source>
        <dbReference type="SAM" id="SignalP"/>
    </source>
</evidence>
<comment type="caution">
    <text evidence="3">The sequence shown here is derived from an EMBL/GenBank/DDBJ whole genome shotgun (WGS) entry which is preliminary data.</text>
</comment>
<dbReference type="RefSeq" id="WP_214537364.1">
    <property type="nucleotide sequence ID" value="NZ_JAHFVK010000002.1"/>
</dbReference>
<evidence type="ECO:0000313" key="4">
    <source>
        <dbReference type="Proteomes" id="UP000811255"/>
    </source>
</evidence>
<dbReference type="Proteomes" id="UP000811255">
    <property type="component" value="Unassembled WGS sequence"/>
</dbReference>
<proteinExistence type="predicted"/>
<evidence type="ECO:0000313" key="3">
    <source>
        <dbReference type="EMBL" id="MBT2135682.1"/>
    </source>
</evidence>
<dbReference type="PROSITE" id="PS51257">
    <property type="entry name" value="PROKAR_LIPOPROTEIN"/>
    <property type="match status" value="1"/>
</dbReference>
<organism evidence="3 4">
    <name type="scientific">Croceibacterium selenioxidans</name>
    <dbReference type="NCBI Taxonomy" id="2838833"/>
    <lineage>
        <taxon>Bacteria</taxon>
        <taxon>Pseudomonadati</taxon>
        <taxon>Pseudomonadota</taxon>
        <taxon>Alphaproteobacteria</taxon>
        <taxon>Sphingomonadales</taxon>
        <taxon>Erythrobacteraceae</taxon>
        <taxon>Croceibacterium</taxon>
    </lineage>
</organism>
<reference evidence="3 4" key="1">
    <citation type="submission" date="2021-05" db="EMBL/GenBank/DDBJ databases">
        <title>Croceibacterium sp. LX-88 genome sequence.</title>
        <authorList>
            <person name="Luo X."/>
        </authorList>
    </citation>
    <scope>NUCLEOTIDE SEQUENCE [LARGE SCALE GENOMIC DNA]</scope>
    <source>
        <strain evidence="3 4">LX-88</strain>
    </source>
</reference>
<evidence type="ECO:0000256" key="1">
    <source>
        <dbReference type="SAM" id="MobiDB-lite"/>
    </source>
</evidence>
<accession>A0ABS5W8M2</accession>
<gene>
    <name evidence="3" type="ORF">KK137_15185</name>
</gene>
<keyword evidence="2" id="KW-0732">Signal</keyword>